<comment type="caution">
    <text evidence="3">The sequence shown here is derived from an EMBL/GenBank/DDBJ whole genome shotgun (WGS) entry which is preliminary data.</text>
</comment>
<evidence type="ECO:0000259" key="2">
    <source>
        <dbReference type="PROSITE" id="PS00745"/>
    </source>
</evidence>
<dbReference type="PROSITE" id="PS00745">
    <property type="entry name" value="RF_PROK_I"/>
    <property type="match status" value="1"/>
</dbReference>
<comment type="similarity">
    <text evidence="1">Belongs to the prokaryotic/mitochondrial release factor family.</text>
</comment>
<evidence type="ECO:0000256" key="1">
    <source>
        <dbReference type="ARBA" id="ARBA00010835"/>
    </source>
</evidence>
<dbReference type="PANTHER" id="PTHR43804">
    <property type="entry name" value="LD18447P"/>
    <property type="match status" value="1"/>
</dbReference>
<organism evidence="3 4">
    <name type="scientific">Tenacibaculum gallaicum</name>
    <dbReference type="NCBI Taxonomy" id="561505"/>
    <lineage>
        <taxon>Bacteria</taxon>
        <taxon>Pseudomonadati</taxon>
        <taxon>Bacteroidota</taxon>
        <taxon>Flavobacteriia</taxon>
        <taxon>Flavobacteriales</taxon>
        <taxon>Flavobacteriaceae</taxon>
        <taxon>Tenacibaculum</taxon>
    </lineage>
</organism>
<dbReference type="Proteomes" id="UP000256884">
    <property type="component" value="Unassembled WGS sequence"/>
</dbReference>
<evidence type="ECO:0000313" key="4">
    <source>
        <dbReference type="Proteomes" id="UP000256884"/>
    </source>
</evidence>
<name>A0A3E0HQQ9_9FLAO</name>
<dbReference type="NCBIfam" id="TIGR03072">
    <property type="entry name" value="release_prfH"/>
    <property type="match status" value="1"/>
</dbReference>
<dbReference type="Pfam" id="PF00472">
    <property type="entry name" value="RF-1"/>
    <property type="match status" value="1"/>
</dbReference>
<dbReference type="EMBL" id="QUNS01000005">
    <property type="protein sequence ID" value="REH48767.1"/>
    <property type="molecule type" value="Genomic_DNA"/>
</dbReference>
<dbReference type="OrthoDB" id="9815709at2"/>
<dbReference type="Gene3D" id="3.30.160.20">
    <property type="match status" value="1"/>
</dbReference>
<reference evidence="3 4" key="1">
    <citation type="submission" date="2018-08" db="EMBL/GenBank/DDBJ databases">
        <title>Genomic Encyclopedia of Type Strains, Phase IV (KMG-IV): sequencing the most valuable type-strain genomes for metagenomic binning, comparative biology and taxonomic classification.</title>
        <authorList>
            <person name="Goeker M."/>
        </authorList>
    </citation>
    <scope>NUCLEOTIDE SEQUENCE [LARGE SCALE GENOMIC DNA]</scope>
    <source>
        <strain evidence="3 4">DSM 18841</strain>
    </source>
</reference>
<dbReference type="Gene3D" id="3.30.70.1660">
    <property type="match status" value="1"/>
</dbReference>
<proteinExistence type="inferred from homology"/>
<dbReference type="InterPro" id="IPR045853">
    <property type="entry name" value="Pep_chain_release_fac_I_sf"/>
</dbReference>
<gene>
    <name evidence="3" type="ORF">C7448_10545</name>
</gene>
<feature type="domain" description="Prokaryotic-type class I peptide chain release factors" evidence="2">
    <location>
        <begin position="119"/>
        <end position="135"/>
    </location>
</feature>
<sequence length="230" mass="26488">MDIKIIQFTAGRGPSECCWVVAKVLKAFIKAVVEHNITYDILHKENGIENGTIQSVSIQLKGNNLSLFLKDWAGTIQWIGTSTFRKYHKRKNWFIGCFELQYNNELTIKEKDIEYQAIRSSGPGGQHVNKVSSAVRAKHNTTGIQVLVSESRSQHQNKKIAVQRLKNLIANHNINQLQHTIKQEWENHLDLERGNPVKVFVGTDFKVKNNKKRFKTTRNQLKSDLRKQLE</sequence>
<keyword evidence="4" id="KW-1185">Reference proteome</keyword>
<dbReference type="AlphaFoldDB" id="A0A3E0HQQ9"/>
<accession>A0A3E0HQQ9</accession>
<dbReference type="SUPFAM" id="SSF75620">
    <property type="entry name" value="Release factor"/>
    <property type="match status" value="1"/>
</dbReference>
<evidence type="ECO:0000313" key="3">
    <source>
        <dbReference type="EMBL" id="REH48767.1"/>
    </source>
</evidence>
<dbReference type="InterPro" id="IPR017509">
    <property type="entry name" value="PrfH"/>
</dbReference>
<dbReference type="GO" id="GO:0003747">
    <property type="term" value="F:translation release factor activity"/>
    <property type="evidence" value="ECO:0007669"/>
    <property type="project" value="InterPro"/>
</dbReference>
<dbReference type="InterPro" id="IPR050057">
    <property type="entry name" value="Prokaryotic/Mito_RF"/>
</dbReference>
<protein>
    <submittedName>
        <fullName evidence="3">Peptide chain release factor</fullName>
    </submittedName>
</protein>
<dbReference type="PANTHER" id="PTHR43804:SF9">
    <property type="entry name" value="PEPTIDE CHAIN RELEASE FACTOR HOMOLOG-RELATED"/>
    <property type="match status" value="1"/>
</dbReference>
<dbReference type="RefSeq" id="WP_115901314.1">
    <property type="nucleotide sequence ID" value="NZ_QUNS01000005.1"/>
</dbReference>
<dbReference type="InterPro" id="IPR000352">
    <property type="entry name" value="Pep_chain_release_fac_I"/>
</dbReference>